<dbReference type="Proteomes" id="UP001154329">
    <property type="component" value="Chromosome 2"/>
</dbReference>
<reference evidence="1" key="2">
    <citation type="submission" date="2022-10" db="EMBL/GenBank/DDBJ databases">
        <authorList>
            <consortium name="ENA_rothamsted_submissions"/>
            <consortium name="culmorum"/>
            <person name="King R."/>
        </authorList>
    </citation>
    <scope>NUCLEOTIDE SEQUENCE</scope>
</reference>
<evidence type="ECO:0000313" key="2">
    <source>
        <dbReference type="Proteomes" id="UP001154329"/>
    </source>
</evidence>
<sequence>MQIISYMRVGIRLCCILHDWMCRIIEAMRSRTVYRNKIKTRKLEELKSSRKTCTAGCGAYYFDPKFKPYTNSAVSKINQPRKKNLFSNNRLGSRDCL</sequence>
<protein>
    <submittedName>
        <fullName evidence="1">Uncharacterized protein</fullName>
    </submittedName>
</protein>
<dbReference type="AlphaFoldDB" id="A0A9P0NIU4"/>
<keyword evidence="2" id="KW-1185">Reference proteome</keyword>
<proteinExistence type="predicted"/>
<organism evidence="1 2">
    <name type="scientific">Aphis gossypii</name>
    <name type="common">Cotton aphid</name>
    <dbReference type="NCBI Taxonomy" id="80765"/>
    <lineage>
        <taxon>Eukaryota</taxon>
        <taxon>Metazoa</taxon>
        <taxon>Ecdysozoa</taxon>
        <taxon>Arthropoda</taxon>
        <taxon>Hexapoda</taxon>
        <taxon>Insecta</taxon>
        <taxon>Pterygota</taxon>
        <taxon>Neoptera</taxon>
        <taxon>Paraneoptera</taxon>
        <taxon>Hemiptera</taxon>
        <taxon>Sternorrhyncha</taxon>
        <taxon>Aphidomorpha</taxon>
        <taxon>Aphidoidea</taxon>
        <taxon>Aphididae</taxon>
        <taxon>Aphidini</taxon>
        <taxon>Aphis</taxon>
        <taxon>Aphis</taxon>
    </lineage>
</organism>
<dbReference type="EMBL" id="OU899035">
    <property type="protein sequence ID" value="CAH1724152.1"/>
    <property type="molecule type" value="Genomic_DNA"/>
</dbReference>
<reference evidence="1" key="1">
    <citation type="submission" date="2022-02" db="EMBL/GenBank/DDBJ databases">
        <authorList>
            <person name="King R."/>
        </authorList>
    </citation>
    <scope>NUCLEOTIDE SEQUENCE</scope>
</reference>
<evidence type="ECO:0000313" key="1">
    <source>
        <dbReference type="EMBL" id="CAH1724152.1"/>
    </source>
</evidence>
<name>A0A9P0NIU4_APHGO</name>
<accession>A0A9P0NIU4</accession>
<gene>
    <name evidence="1" type="ORF">APHIGO_LOCUS5502</name>
</gene>